<comment type="caution">
    <text evidence="2">The sequence shown here is derived from an EMBL/GenBank/DDBJ whole genome shotgun (WGS) entry which is preliminary data.</text>
</comment>
<evidence type="ECO:0000313" key="3">
    <source>
        <dbReference type="Proteomes" id="UP000540685"/>
    </source>
</evidence>
<gene>
    <name evidence="2" type="ORF">F4562_000364</name>
</gene>
<evidence type="ECO:0000256" key="1">
    <source>
        <dbReference type="SAM" id="MobiDB-lite"/>
    </source>
</evidence>
<dbReference type="RefSeq" id="WP_184540429.1">
    <property type="nucleotide sequence ID" value="NZ_JACHMP010000001.1"/>
</dbReference>
<evidence type="ECO:0000313" key="2">
    <source>
        <dbReference type="EMBL" id="MBB5817302.1"/>
    </source>
</evidence>
<dbReference type="Proteomes" id="UP000540685">
    <property type="component" value="Unassembled WGS sequence"/>
</dbReference>
<reference evidence="2 3" key="1">
    <citation type="submission" date="2020-08" db="EMBL/GenBank/DDBJ databases">
        <title>Sequencing the genomes of 1000 actinobacteria strains.</title>
        <authorList>
            <person name="Klenk H.-P."/>
        </authorList>
    </citation>
    <scope>NUCLEOTIDE SEQUENCE [LARGE SCALE GENOMIC DNA]</scope>
    <source>
        <strain evidence="2 3">DSM 46887</strain>
    </source>
</reference>
<accession>A0A7W9MDV9</accession>
<organism evidence="2 3">
    <name type="scientific">Streptosporangium becharense</name>
    <dbReference type="NCBI Taxonomy" id="1816182"/>
    <lineage>
        <taxon>Bacteria</taxon>
        <taxon>Bacillati</taxon>
        <taxon>Actinomycetota</taxon>
        <taxon>Actinomycetes</taxon>
        <taxon>Streptosporangiales</taxon>
        <taxon>Streptosporangiaceae</taxon>
        <taxon>Streptosporangium</taxon>
    </lineage>
</organism>
<keyword evidence="3" id="KW-1185">Reference proteome</keyword>
<feature type="region of interest" description="Disordered" evidence="1">
    <location>
        <begin position="46"/>
        <end position="69"/>
    </location>
</feature>
<sequence>MSRAMTGSYLGAVSALVERVPLDDRVPESERVGLLVEVEGAMSAAESVARRIDDGSPDESTLADSLYAR</sequence>
<proteinExistence type="predicted"/>
<name>A0A7W9MDV9_9ACTN</name>
<protein>
    <submittedName>
        <fullName evidence="2">Uncharacterized protein</fullName>
    </submittedName>
</protein>
<dbReference type="AlphaFoldDB" id="A0A7W9MDV9"/>
<dbReference type="EMBL" id="JACHMP010000001">
    <property type="protein sequence ID" value="MBB5817302.1"/>
    <property type="molecule type" value="Genomic_DNA"/>
</dbReference>